<feature type="domain" description="Thioesterase" evidence="3">
    <location>
        <begin position="227"/>
        <end position="269"/>
    </location>
</feature>
<comment type="caution">
    <text evidence="4">The sequence shown here is derived from an EMBL/GenBank/DDBJ whole genome shotgun (WGS) entry which is preliminary data.</text>
</comment>
<feature type="transmembrane region" description="Helical" evidence="2">
    <location>
        <begin position="108"/>
        <end position="129"/>
    </location>
</feature>
<dbReference type="SUPFAM" id="SSF54637">
    <property type="entry name" value="Thioesterase/thiol ester dehydrase-isomerase"/>
    <property type="match status" value="1"/>
</dbReference>
<keyword evidence="2" id="KW-0472">Membrane</keyword>
<protein>
    <submittedName>
        <fullName evidence="4">HotDog domain-containing protein</fullName>
    </submittedName>
</protein>
<dbReference type="EMBL" id="JAUEDM010000001">
    <property type="protein sequence ID" value="KAK3330636.1"/>
    <property type="molecule type" value="Genomic_DNA"/>
</dbReference>
<evidence type="ECO:0000313" key="5">
    <source>
        <dbReference type="Proteomes" id="UP001283341"/>
    </source>
</evidence>
<evidence type="ECO:0000256" key="1">
    <source>
        <dbReference type="SAM" id="MobiDB-lite"/>
    </source>
</evidence>
<dbReference type="Pfam" id="PF03061">
    <property type="entry name" value="4HBT"/>
    <property type="match status" value="1"/>
</dbReference>
<dbReference type="PANTHER" id="PTHR47260:SF1">
    <property type="entry name" value="UPF0644 PROTEIN PB2B4.06"/>
    <property type="match status" value="1"/>
</dbReference>
<dbReference type="CDD" id="cd03443">
    <property type="entry name" value="PaaI_thioesterase"/>
    <property type="match status" value="1"/>
</dbReference>
<reference evidence="4" key="1">
    <citation type="journal article" date="2023" name="Mol. Phylogenet. Evol.">
        <title>Genome-scale phylogeny and comparative genomics of the fungal order Sordariales.</title>
        <authorList>
            <person name="Hensen N."/>
            <person name="Bonometti L."/>
            <person name="Westerberg I."/>
            <person name="Brannstrom I.O."/>
            <person name="Guillou S."/>
            <person name="Cros-Aarteil S."/>
            <person name="Calhoun S."/>
            <person name="Haridas S."/>
            <person name="Kuo A."/>
            <person name="Mondo S."/>
            <person name="Pangilinan J."/>
            <person name="Riley R."/>
            <person name="LaButti K."/>
            <person name="Andreopoulos B."/>
            <person name="Lipzen A."/>
            <person name="Chen C."/>
            <person name="Yan M."/>
            <person name="Daum C."/>
            <person name="Ng V."/>
            <person name="Clum A."/>
            <person name="Steindorff A."/>
            <person name="Ohm R.A."/>
            <person name="Martin F."/>
            <person name="Silar P."/>
            <person name="Natvig D.O."/>
            <person name="Lalanne C."/>
            <person name="Gautier V."/>
            <person name="Ament-Velasquez S.L."/>
            <person name="Kruys A."/>
            <person name="Hutchinson M.I."/>
            <person name="Powell A.J."/>
            <person name="Barry K."/>
            <person name="Miller A.N."/>
            <person name="Grigoriev I.V."/>
            <person name="Debuchy R."/>
            <person name="Gladieux P."/>
            <person name="Hiltunen Thoren M."/>
            <person name="Johannesson H."/>
        </authorList>
    </citation>
    <scope>NUCLEOTIDE SEQUENCE</scope>
    <source>
        <strain evidence="4">CBS 118394</strain>
    </source>
</reference>
<dbReference type="Gene3D" id="3.10.129.10">
    <property type="entry name" value="Hotdog Thioesterase"/>
    <property type="match status" value="1"/>
</dbReference>
<dbReference type="InterPro" id="IPR029069">
    <property type="entry name" value="HotDog_dom_sf"/>
</dbReference>
<proteinExistence type="predicted"/>
<gene>
    <name evidence="4" type="ORF">B0H66DRAFT_509902</name>
</gene>
<dbReference type="PANTHER" id="PTHR47260">
    <property type="entry name" value="UPF0644 PROTEIN PB2B4.06"/>
    <property type="match status" value="1"/>
</dbReference>
<dbReference type="InterPro" id="IPR006683">
    <property type="entry name" value="Thioestr_dom"/>
</dbReference>
<evidence type="ECO:0000313" key="4">
    <source>
        <dbReference type="EMBL" id="KAK3330636.1"/>
    </source>
</evidence>
<evidence type="ECO:0000256" key="2">
    <source>
        <dbReference type="SAM" id="Phobius"/>
    </source>
</evidence>
<keyword evidence="5" id="KW-1185">Reference proteome</keyword>
<keyword evidence="2" id="KW-0812">Transmembrane</keyword>
<organism evidence="4 5">
    <name type="scientific">Apodospora peruviana</name>
    <dbReference type="NCBI Taxonomy" id="516989"/>
    <lineage>
        <taxon>Eukaryota</taxon>
        <taxon>Fungi</taxon>
        <taxon>Dikarya</taxon>
        <taxon>Ascomycota</taxon>
        <taxon>Pezizomycotina</taxon>
        <taxon>Sordariomycetes</taxon>
        <taxon>Sordariomycetidae</taxon>
        <taxon>Sordariales</taxon>
        <taxon>Lasiosphaeriaceae</taxon>
        <taxon>Apodospora</taxon>
    </lineage>
</organism>
<evidence type="ECO:0000259" key="3">
    <source>
        <dbReference type="Pfam" id="PF03061"/>
    </source>
</evidence>
<accession>A0AAE0IU59</accession>
<feature type="region of interest" description="Disordered" evidence="1">
    <location>
        <begin position="324"/>
        <end position="347"/>
    </location>
</feature>
<dbReference type="Proteomes" id="UP001283341">
    <property type="component" value="Unassembled WGS sequence"/>
</dbReference>
<keyword evidence="2" id="KW-1133">Transmembrane helix</keyword>
<reference evidence="4" key="2">
    <citation type="submission" date="2023-06" db="EMBL/GenBank/DDBJ databases">
        <authorList>
            <consortium name="Lawrence Berkeley National Laboratory"/>
            <person name="Haridas S."/>
            <person name="Hensen N."/>
            <person name="Bonometti L."/>
            <person name="Westerberg I."/>
            <person name="Brannstrom I.O."/>
            <person name="Guillou S."/>
            <person name="Cros-Aarteil S."/>
            <person name="Calhoun S."/>
            <person name="Kuo A."/>
            <person name="Mondo S."/>
            <person name="Pangilinan J."/>
            <person name="Riley R."/>
            <person name="Labutti K."/>
            <person name="Andreopoulos B."/>
            <person name="Lipzen A."/>
            <person name="Chen C."/>
            <person name="Yanf M."/>
            <person name="Daum C."/>
            <person name="Ng V."/>
            <person name="Clum A."/>
            <person name="Steindorff A."/>
            <person name="Ohm R."/>
            <person name="Martin F."/>
            <person name="Silar P."/>
            <person name="Natvig D."/>
            <person name="Lalanne C."/>
            <person name="Gautier V."/>
            <person name="Ament-Velasquez S.L."/>
            <person name="Kruys A."/>
            <person name="Hutchinson M.I."/>
            <person name="Powell A.J."/>
            <person name="Barry K."/>
            <person name="Miller A.N."/>
            <person name="Grigoriev I.V."/>
            <person name="Debuchy R."/>
            <person name="Gladieux P."/>
            <person name="Thoren M.H."/>
            <person name="Johannesson H."/>
        </authorList>
    </citation>
    <scope>NUCLEOTIDE SEQUENCE</scope>
    <source>
        <strain evidence="4">CBS 118394</strain>
    </source>
</reference>
<dbReference type="AlphaFoldDB" id="A0AAE0IU59"/>
<dbReference type="InterPro" id="IPR052061">
    <property type="entry name" value="PTE-AB_protein"/>
</dbReference>
<name>A0AAE0IU59_9PEZI</name>
<sequence length="347" mass="37316">MILRIRYQPLLRLAKLQRPAQHDPLFRAAQSQTRTRALRAPLYAVTHCSLRSTFATTPPPPPPPSQDPRLEEPQISATVAATEALAIPTDPTLPPPKNKARLSSGRRWVIAAAFILLGTVGGSSLRLLVSPPPPPEPGTQQDGYTIELLHEQAAKLPVVKQLAADPAWESWEAYNTLSPDHKAQHIMAGTLAGSRGVGGFQRVFHNKSTGELVSVVFFGGATVGWPGVVHGGLLATILDESCGRAAFKHWGGMSGMTAKLELKYVRATLANGFYVVTARPRDEEQLPESERGKGHYKVFVDATIEDAATGKVTVVAEALFVGGEGKKKGKSGEAQWGGTGRDENARF</sequence>